<dbReference type="Proteomes" id="UP000610966">
    <property type="component" value="Unassembled WGS sequence"/>
</dbReference>
<protein>
    <recommendedName>
        <fullName evidence="4">Prevent-host-death family protein</fullName>
    </recommendedName>
</protein>
<evidence type="ECO:0000313" key="3">
    <source>
        <dbReference type="Proteomes" id="UP000610966"/>
    </source>
</evidence>
<organism evidence="2 3">
    <name type="scientific">Sphaerimonospora thailandensis</name>
    <dbReference type="NCBI Taxonomy" id="795644"/>
    <lineage>
        <taxon>Bacteria</taxon>
        <taxon>Bacillati</taxon>
        <taxon>Actinomycetota</taxon>
        <taxon>Actinomycetes</taxon>
        <taxon>Streptosporangiales</taxon>
        <taxon>Streptosporangiaceae</taxon>
        <taxon>Sphaerimonospora</taxon>
    </lineage>
</organism>
<dbReference type="SUPFAM" id="SSF143120">
    <property type="entry name" value="YefM-like"/>
    <property type="match status" value="1"/>
</dbReference>
<keyword evidence="3" id="KW-1185">Reference proteome</keyword>
<accession>A0A8J3RCS8</accession>
<comment type="caution">
    <text evidence="2">The sequence shown here is derived from an EMBL/GenBank/DDBJ whole genome shotgun (WGS) entry which is preliminary data.</text>
</comment>
<name>A0A8J3RCS8_9ACTN</name>
<proteinExistence type="inferred from homology"/>
<gene>
    <name evidence="2" type="ORF">Mth01_48910</name>
</gene>
<dbReference type="InterPro" id="IPR036165">
    <property type="entry name" value="YefM-like_sf"/>
</dbReference>
<dbReference type="AlphaFoldDB" id="A0A8J3RCS8"/>
<evidence type="ECO:0000256" key="1">
    <source>
        <dbReference type="ARBA" id="ARBA00009981"/>
    </source>
</evidence>
<reference evidence="2" key="1">
    <citation type="submission" date="2021-01" db="EMBL/GenBank/DDBJ databases">
        <title>Whole genome shotgun sequence of Sphaerimonospora thailandensis NBRC 107569.</title>
        <authorList>
            <person name="Komaki H."/>
            <person name="Tamura T."/>
        </authorList>
    </citation>
    <scope>NUCLEOTIDE SEQUENCE</scope>
    <source>
        <strain evidence="2">NBRC 107569</strain>
    </source>
</reference>
<evidence type="ECO:0008006" key="4">
    <source>
        <dbReference type="Google" id="ProtNLM"/>
    </source>
</evidence>
<evidence type="ECO:0000313" key="2">
    <source>
        <dbReference type="EMBL" id="GIH72638.1"/>
    </source>
</evidence>
<dbReference type="EMBL" id="BOOG01000056">
    <property type="protein sequence ID" value="GIH72638.1"/>
    <property type="molecule type" value="Genomic_DNA"/>
</dbReference>
<sequence length="106" mass="11646">MTPTQAPTYTHGMSENAFEIPVSEADGHLPDVITAAAQRHTIAYLTDQGRRVAAIVPADEAWYWTPGWQAAEAEADADIREGRTRVFDSMDDLFADIEAVRGDDLP</sequence>
<comment type="similarity">
    <text evidence="1">Belongs to the phD/YefM antitoxin family.</text>
</comment>